<gene>
    <name evidence="2" type="ORF">OGATHE_001011</name>
</gene>
<sequence length="214" mass="23669">MSLAILHPLLLLHIAEHQTRVNGPVAGGILGVYDSESQTYALFLGFEIDTTNGLQDRLALFYEVYPHLELLGSYQTADHDTIELPTRIAPVSLRVNGTPSAFVEGKSIKIEIKPTAFEEIGLSTIAAADTSQKSATQLANDAKTGLHTFHTRIANIQTFLRTLASRRPTPDEYNKLRQINELNTQLALLQSEPDSSPRLIDLTLLFHAIKRLDV</sequence>
<reference evidence="2" key="1">
    <citation type="journal article" date="2021" name="Open Biol.">
        <title>Shared evolutionary footprints suggest mitochondrial oxidative damage underlies multiple complex I losses in fungi.</title>
        <authorList>
            <person name="Schikora-Tamarit M.A."/>
            <person name="Marcet-Houben M."/>
            <person name="Nosek J."/>
            <person name="Gabaldon T."/>
        </authorList>
    </citation>
    <scope>NUCLEOTIDE SEQUENCE</scope>
    <source>
        <strain evidence="2">NCAIM Y.01608</strain>
    </source>
</reference>
<accession>A0A9P8TG17</accession>
<organism evidence="2 3">
    <name type="scientific">Ogataea polymorpha</name>
    <dbReference type="NCBI Taxonomy" id="460523"/>
    <lineage>
        <taxon>Eukaryota</taxon>
        <taxon>Fungi</taxon>
        <taxon>Dikarya</taxon>
        <taxon>Ascomycota</taxon>
        <taxon>Saccharomycotina</taxon>
        <taxon>Pichiomycetes</taxon>
        <taxon>Pichiales</taxon>
        <taxon>Pichiaceae</taxon>
        <taxon>Ogataea</taxon>
    </lineage>
</organism>
<reference evidence="2" key="2">
    <citation type="submission" date="2021-01" db="EMBL/GenBank/DDBJ databases">
        <authorList>
            <person name="Schikora-Tamarit M.A."/>
        </authorList>
    </citation>
    <scope>NUCLEOTIDE SEQUENCE</scope>
    <source>
        <strain evidence="2">NCAIM Y.01608</strain>
    </source>
</reference>
<proteinExistence type="predicted"/>
<dbReference type="EMBL" id="JAEUBD010000108">
    <property type="protein sequence ID" value="KAH3677536.1"/>
    <property type="molecule type" value="Genomic_DNA"/>
</dbReference>
<dbReference type="AlphaFoldDB" id="A0A9P8TG17"/>
<evidence type="ECO:0000256" key="1">
    <source>
        <dbReference type="SAM" id="SignalP"/>
    </source>
</evidence>
<keyword evidence="3" id="KW-1185">Reference proteome</keyword>
<dbReference type="Proteomes" id="UP000788993">
    <property type="component" value="Unassembled WGS sequence"/>
</dbReference>
<evidence type="ECO:0000313" key="3">
    <source>
        <dbReference type="Proteomes" id="UP000788993"/>
    </source>
</evidence>
<keyword evidence="1" id="KW-0732">Signal</keyword>
<evidence type="ECO:0008006" key="4">
    <source>
        <dbReference type="Google" id="ProtNLM"/>
    </source>
</evidence>
<dbReference type="Gene3D" id="3.40.140.10">
    <property type="entry name" value="Cytidine Deaminase, domain 2"/>
    <property type="match status" value="1"/>
</dbReference>
<feature type="signal peptide" evidence="1">
    <location>
        <begin position="1"/>
        <end position="17"/>
    </location>
</feature>
<protein>
    <recommendedName>
        <fullName evidence="4">JAB1/MPN/MOV34 metalloenzyme domain-containing protein</fullName>
    </recommendedName>
</protein>
<comment type="caution">
    <text evidence="2">The sequence shown here is derived from an EMBL/GenBank/DDBJ whole genome shotgun (WGS) entry which is preliminary data.</text>
</comment>
<evidence type="ECO:0000313" key="2">
    <source>
        <dbReference type="EMBL" id="KAH3677536.1"/>
    </source>
</evidence>
<name>A0A9P8TG17_9ASCO</name>
<feature type="chain" id="PRO_5040418047" description="JAB1/MPN/MOV34 metalloenzyme domain-containing protein" evidence="1">
    <location>
        <begin position="18"/>
        <end position="214"/>
    </location>
</feature>